<proteinExistence type="predicted"/>
<feature type="compositionally biased region" description="Low complexity" evidence="1">
    <location>
        <begin position="702"/>
        <end position="711"/>
    </location>
</feature>
<dbReference type="AlphaFoldDB" id="A0A8H6YL48"/>
<gene>
    <name evidence="3" type="ORF">MVEN_00755200</name>
</gene>
<feature type="region of interest" description="Disordered" evidence="1">
    <location>
        <begin position="411"/>
        <end position="490"/>
    </location>
</feature>
<evidence type="ECO:0000313" key="3">
    <source>
        <dbReference type="EMBL" id="KAF7360261.1"/>
    </source>
</evidence>
<comment type="caution">
    <text evidence="3">The sequence shown here is derived from an EMBL/GenBank/DDBJ whole genome shotgun (WGS) entry which is preliminary data.</text>
</comment>
<dbReference type="OrthoDB" id="3056370at2759"/>
<keyword evidence="2" id="KW-0812">Transmembrane</keyword>
<feature type="region of interest" description="Disordered" evidence="1">
    <location>
        <begin position="684"/>
        <end position="743"/>
    </location>
</feature>
<feature type="compositionally biased region" description="Low complexity" evidence="1">
    <location>
        <begin position="422"/>
        <end position="447"/>
    </location>
</feature>
<name>A0A8H6YL48_9AGAR</name>
<organism evidence="3 4">
    <name type="scientific">Mycena venus</name>
    <dbReference type="NCBI Taxonomy" id="2733690"/>
    <lineage>
        <taxon>Eukaryota</taxon>
        <taxon>Fungi</taxon>
        <taxon>Dikarya</taxon>
        <taxon>Basidiomycota</taxon>
        <taxon>Agaricomycotina</taxon>
        <taxon>Agaricomycetes</taxon>
        <taxon>Agaricomycetidae</taxon>
        <taxon>Agaricales</taxon>
        <taxon>Marasmiineae</taxon>
        <taxon>Mycenaceae</taxon>
        <taxon>Mycena</taxon>
    </lineage>
</organism>
<dbReference type="Gene3D" id="2.60.120.260">
    <property type="entry name" value="Galactose-binding domain-like"/>
    <property type="match status" value="2"/>
</dbReference>
<dbReference type="EMBL" id="JACAZI010000005">
    <property type="protein sequence ID" value="KAF7360261.1"/>
    <property type="molecule type" value="Genomic_DNA"/>
</dbReference>
<keyword evidence="4" id="KW-1185">Reference proteome</keyword>
<dbReference type="CDD" id="cd12087">
    <property type="entry name" value="TM_EGFR-like"/>
    <property type="match status" value="1"/>
</dbReference>
<feature type="compositionally biased region" description="Low complexity" evidence="1">
    <location>
        <begin position="475"/>
        <end position="490"/>
    </location>
</feature>
<keyword evidence="2" id="KW-0472">Membrane</keyword>
<sequence length="743" mass="76200">MSTSLCLSFLPPQKALNLALFDATPRWPSVAHYYTHLLLPSLFYALFYAHIHKPSARHNALGFEKRDTLTDSGLTSASWIWTAEPTTGNVAFLRTFNSAAGKTAHSATISLTAVNQATVWVNGNPVGATGNDWQSAEGFSARLNASTNTFSVLAVNANPSAPAPGFLAAIKVKYADGSGETIVSDGSWSVSAVIPTDFPTPADASHFLPATVAGAFGSGSWGSSLTVSSPPSTSAILSESTWIWSTATAATNAAAGSIGLRKTVASPSGKIAQSATVLMAADNGFQLYVNGEYIGQSPGVPTIPDFLTAMQFAVNLDSASNVFSVIASNEAGPAGLAATITIQYSDGSTSVVATDATWLTGPSTSVPQFLAAADSTLSKTFAVGKMGAQPWGAMSMIANALAAPKVPSGPFASGTVPPSSAGHPSTNPSGPSSTGPSSTGPTSASTPGIGGGLASSPSETGNSAPNSTSNPVGDSSPNTDTNSNTNASSSHSISTTLIVAIIVAVLALIGIFALFFWRRRRNNSTRHSRAMSRDLFDAANGVGRSGGGSSVAASQRTSIASAAHAEMIMVQPQQPSYTYNYPRPPIMVQGVYVQPPPAGQSYPQPPLPAVLGHSGNPTRLVVVGEPPLSPISPMQQQMAAQQMAAQQMAAQRMASQQAAAQQMATPQTTAVPSKLERELIWRNNAAASNPSSTRSSTELSYASGSAAGPSGLQTHGRGPSDDYDADALAPPPSYSAQSPLHMQ</sequence>
<dbReference type="Proteomes" id="UP000620124">
    <property type="component" value="Unassembled WGS sequence"/>
</dbReference>
<evidence type="ECO:0000313" key="4">
    <source>
        <dbReference type="Proteomes" id="UP000620124"/>
    </source>
</evidence>
<keyword evidence="2" id="KW-1133">Transmembrane helix</keyword>
<protein>
    <submittedName>
        <fullName evidence="3">Uncharacterized protein</fullName>
    </submittedName>
</protein>
<reference evidence="3" key="1">
    <citation type="submission" date="2020-05" db="EMBL/GenBank/DDBJ databases">
        <title>Mycena genomes resolve the evolution of fungal bioluminescence.</title>
        <authorList>
            <person name="Tsai I.J."/>
        </authorList>
    </citation>
    <scope>NUCLEOTIDE SEQUENCE</scope>
    <source>
        <strain evidence="3">CCC161011</strain>
    </source>
</reference>
<evidence type="ECO:0000256" key="2">
    <source>
        <dbReference type="SAM" id="Phobius"/>
    </source>
</evidence>
<accession>A0A8H6YL48</accession>
<feature type="transmembrane region" description="Helical" evidence="2">
    <location>
        <begin position="497"/>
        <end position="517"/>
    </location>
</feature>
<feature type="compositionally biased region" description="Polar residues" evidence="1">
    <location>
        <begin position="685"/>
        <end position="700"/>
    </location>
</feature>
<feature type="compositionally biased region" description="Polar residues" evidence="1">
    <location>
        <begin position="455"/>
        <end position="473"/>
    </location>
</feature>
<evidence type="ECO:0000256" key="1">
    <source>
        <dbReference type="SAM" id="MobiDB-lite"/>
    </source>
</evidence>